<evidence type="ECO:0000256" key="1">
    <source>
        <dbReference type="ARBA" id="ARBA00022676"/>
    </source>
</evidence>
<accession>A0A1Y6DAB1</accession>
<dbReference type="PANTHER" id="PTHR48043:SF145">
    <property type="entry name" value="FI06409P-RELATED"/>
    <property type="match status" value="1"/>
</dbReference>
<dbReference type="AlphaFoldDB" id="A0A1Y6DAB1"/>
<dbReference type="OrthoDB" id="9805366at2"/>
<keyword evidence="4" id="KW-1185">Reference proteome</keyword>
<organism evidence="3 4">
    <name type="scientific">Methylomagnum ishizawai</name>
    <dbReference type="NCBI Taxonomy" id="1760988"/>
    <lineage>
        <taxon>Bacteria</taxon>
        <taxon>Pseudomonadati</taxon>
        <taxon>Pseudomonadota</taxon>
        <taxon>Gammaproteobacteria</taxon>
        <taxon>Methylococcales</taxon>
        <taxon>Methylococcaceae</taxon>
        <taxon>Methylomagnum</taxon>
    </lineage>
</organism>
<dbReference type="STRING" id="1760988.SAMN02949497_0143"/>
<dbReference type="Gene3D" id="3.40.50.2000">
    <property type="entry name" value="Glycogen Phosphorylase B"/>
    <property type="match status" value="2"/>
</dbReference>
<proteinExistence type="predicted"/>
<dbReference type="InterPro" id="IPR050271">
    <property type="entry name" value="UDP-glycosyltransferase"/>
</dbReference>
<reference evidence="3 4" key="1">
    <citation type="submission" date="2016-12" db="EMBL/GenBank/DDBJ databases">
        <authorList>
            <person name="Song W.-J."/>
            <person name="Kurnit D.M."/>
        </authorList>
    </citation>
    <scope>NUCLEOTIDE SEQUENCE [LARGE SCALE GENOMIC DNA]</scope>
    <source>
        <strain evidence="3 4">175</strain>
    </source>
</reference>
<dbReference type="Proteomes" id="UP000192923">
    <property type="component" value="Unassembled WGS sequence"/>
</dbReference>
<name>A0A1Y6DAB1_9GAMM</name>
<dbReference type="Pfam" id="PF00201">
    <property type="entry name" value="UDPGT"/>
    <property type="match status" value="1"/>
</dbReference>
<dbReference type="EMBL" id="FXAM01000003">
    <property type="protein sequence ID" value="SMF97573.1"/>
    <property type="molecule type" value="Genomic_DNA"/>
</dbReference>
<protein>
    <submittedName>
        <fullName evidence="3">Glycosyltransferase, MGT family</fullName>
    </submittedName>
</protein>
<keyword evidence="1" id="KW-0328">Glycosyltransferase</keyword>
<evidence type="ECO:0000313" key="4">
    <source>
        <dbReference type="Proteomes" id="UP000192923"/>
    </source>
</evidence>
<gene>
    <name evidence="3" type="ORF">SAMN02949497_0143</name>
</gene>
<dbReference type="PANTHER" id="PTHR48043">
    <property type="entry name" value="EG:EG0003.4 PROTEIN-RELATED"/>
    <property type="match status" value="1"/>
</dbReference>
<dbReference type="InterPro" id="IPR002213">
    <property type="entry name" value="UDP_glucos_trans"/>
</dbReference>
<dbReference type="RefSeq" id="WP_085216599.1">
    <property type="nucleotide sequence ID" value="NZ_FXAM01000003.1"/>
</dbReference>
<sequence length="443" mass="49288">MKLAADLLAQGHRVCYLGIKDSEAYIAAHGFEFIPVFERHFPQGYLKQQMLFDTLPMGRRYLAGLREIALGFKRFLDDLGGEGGAEFKALLRDLQPDLMVFASAVPQIEWVATVACSLGIKAVYFHDMVTPSAALGFPPPGSDLIPSRSLWTRARIRWAWSMFKLRVCLDDLLYRLFCGIDNDKVTQALATRHGYKPELMPRDIFKRDRLLRLPEIVSFPPGFDFPGAEPPGTYYTQPYIFLERRQPPFPWERLEDGKPVIYCALGSVLPMGDKTKRVRFYRSFVEASAVRPDWHWVLAIGDSLKPEDLGAVPGNVLVVAQAPQLDLLRRSALMITHGGANSVKECIYFGVPMIVFPFLAAHPITTDQPANAARIVYHGLGVQADMGRLDAAYLGGLVDTVDRDPYIRAQIGLMRAKFHEAESSGPGLRLIEALLGGPAPMGG</sequence>
<dbReference type="SUPFAM" id="SSF53756">
    <property type="entry name" value="UDP-Glycosyltransferase/glycogen phosphorylase"/>
    <property type="match status" value="1"/>
</dbReference>
<evidence type="ECO:0000313" key="3">
    <source>
        <dbReference type="EMBL" id="SMF97573.1"/>
    </source>
</evidence>
<dbReference type="CDD" id="cd03784">
    <property type="entry name" value="GT1_Gtf-like"/>
    <property type="match status" value="1"/>
</dbReference>
<keyword evidence="2 3" id="KW-0808">Transferase</keyword>
<evidence type="ECO:0000256" key="2">
    <source>
        <dbReference type="ARBA" id="ARBA00022679"/>
    </source>
</evidence>
<dbReference type="GO" id="GO:0008194">
    <property type="term" value="F:UDP-glycosyltransferase activity"/>
    <property type="evidence" value="ECO:0007669"/>
    <property type="project" value="InterPro"/>
</dbReference>